<evidence type="ECO:0000256" key="4">
    <source>
        <dbReference type="ARBA" id="ARBA00023316"/>
    </source>
</evidence>
<organism evidence="8 9">
    <name type="scientific">Aphanomyces euteiches</name>
    <dbReference type="NCBI Taxonomy" id="100861"/>
    <lineage>
        <taxon>Eukaryota</taxon>
        <taxon>Sar</taxon>
        <taxon>Stramenopiles</taxon>
        <taxon>Oomycota</taxon>
        <taxon>Saprolegniomycetes</taxon>
        <taxon>Saprolegniales</taxon>
        <taxon>Verrucalvaceae</taxon>
        <taxon>Aphanomyces</taxon>
    </lineage>
</organism>
<comment type="catalytic activity">
    <reaction evidence="5">
        <text>Successive hydrolysis of beta-D-glucose units from the non-reducing ends of (1-&gt;3)-beta-D-glucans, releasing alpha-glucose.</text>
        <dbReference type="EC" id="3.2.1.58"/>
    </reaction>
</comment>
<comment type="caution">
    <text evidence="8">The sequence shown here is derived from an EMBL/GenBank/DDBJ whole genome shotgun (WGS) entry which is preliminary data.</text>
</comment>
<keyword evidence="2" id="KW-0325">Glycoprotein</keyword>
<evidence type="ECO:0000256" key="1">
    <source>
        <dbReference type="ARBA" id="ARBA00022801"/>
    </source>
</evidence>
<feature type="transmembrane region" description="Helical" evidence="7">
    <location>
        <begin position="24"/>
        <end position="43"/>
    </location>
</feature>
<dbReference type="EMBL" id="VJMJ01000079">
    <property type="protein sequence ID" value="KAF0738001.1"/>
    <property type="molecule type" value="Genomic_DNA"/>
</dbReference>
<dbReference type="InterPro" id="IPR050386">
    <property type="entry name" value="Glycosyl_hydrolase_5"/>
</dbReference>
<gene>
    <name evidence="8" type="ORF">Ae201684_005996</name>
</gene>
<protein>
    <recommendedName>
        <fullName evidence="6">glucan 1,3-beta-glucosidase</fullName>
        <ecNumber evidence="6">3.2.1.58</ecNumber>
    </recommendedName>
</protein>
<reference evidence="8 9" key="1">
    <citation type="submission" date="2019-07" db="EMBL/GenBank/DDBJ databases">
        <title>Genomics analysis of Aphanomyces spp. identifies a new class of oomycete effector associated with host adaptation.</title>
        <authorList>
            <person name="Gaulin E."/>
        </authorList>
    </citation>
    <scope>NUCLEOTIDE SEQUENCE [LARGE SCALE GENOMIC DNA]</scope>
    <source>
        <strain evidence="8 9">ATCC 201684</strain>
    </source>
</reference>
<dbReference type="GO" id="GO:0005576">
    <property type="term" value="C:extracellular region"/>
    <property type="evidence" value="ECO:0007669"/>
    <property type="project" value="TreeGrafter"/>
</dbReference>
<accession>A0A6G0XCU0</accession>
<dbReference type="PANTHER" id="PTHR31297:SF34">
    <property type="entry name" value="GLUCAN 1,3-BETA-GLUCOSIDASE 2"/>
    <property type="match status" value="1"/>
</dbReference>
<evidence type="ECO:0000256" key="2">
    <source>
        <dbReference type="ARBA" id="ARBA00023180"/>
    </source>
</evidence>
<keyword evidence="1" id="KW-0378">Hydrolase</keyword>
<evidence type="ECO:0000256" key="5">
    <source>
        <dbReference type="ARBA" id="ARBA00036824"/>
    </source>
</evidence>
<dbReference type="Gene3D" id="3.20.20.80">
    <property type="entry name" value="Glycosidases"/>
    <property type="match status" value="1"/>
</dbReference>
<keyword evidence="4" id="KW-0961">Cell wall biogenesis/degradation</keyword>
<keyword evidence="3" id="KW-0326">Glycosidase</keyword>
<dbReference type="VEuPathDB" id="FungiDB:AeMF1_016177"/>
<evidence type="ECO:0000256" key="3">
    <source>
        <dbReference type="ARBA" id="ARBA00023295"/>
    </source>
</evidence>
<dbReference type="Proteomes" id="UP000481153">
    <property type="component" value="Unassembled WGS sequence"/>
</dbReference>
<dbReference type="GO" id="GO:0004338">
    <property type="term" value="F:glucan exo-1,3-beta-glucosidase activity"/>
    <property type="evidence" value="ECO:0007669"/>
    <property type="project" value="UniProtKB-EC"/>
</dbReference>
<dbReference type="GO" id="GO:0071555">
    <property type="term" value="P:cell wall organization"/>
    <property type="evidence" value="ECO:0007669"/>
    <property type="project" value="UniProtKB-KW"/>
</dbReference>
<proteinExistence type="predicted"/>
<dbReference type="AlphaFoldDB" id="A0A6G0XCU0"/>
<dbReference type="EC" id="3.2.1.58" evidence="6"/>
<dbReference type="InterPro" id="IPR017853">
    <property type="entry name" value="GH"/>
</dbReference>
<dbReference type="GO" id="GO:0009251">
    <property type="term" value="P:glucan catabolic process"/>
    <property type="evidence" value="ECO:0007669"/>
    <property type="project" value="TreeGrafter"/>
</dbReference>
<keyword evidence="7" id="KW-0812">Transmembrane</keyword>
<dbReference type="PANTHER" id="PTHR31297">
    <property type="entry name" value="GLUCAN ENDO-1,6-BETA-GLUCOSIDASE B"/>
    <property type="match status" value="1"/>
</dbReference>
<keyword evidence="7" id="KW-0472">Membrane</keyword>
<sequence>MKNDRALDEPVAKVSSSVVILRRLLWFCLPLGVVIGACILLSISQRPATPNYHMSYAITERHVKVQGVNLAGWLVADYLVTPSSVIYQGVPTNVSALGEFAVADWYKNSNKKAEMDTKFKSHRDTWITEDDIKAIAAAKLNTVRVPIGFWITGTNYTESITNDPTNWLPLRYSMFTAGSADYLDKLIKVWAKTHNISVLVDITAALGAQNSKPSSAPVTTGRNFDLAQNKLAYNATTDLVKFIINRYKDDDAFLGLGLLNEPERTPNPTLSQRELFAFYRSVYPWIRNLTKRAILTTQSFGDMQRKGSYSFITDNDETMMTFSIWPEAPETVVNHWQEWHKTETNVTAFMNESMFNAFKNDITGWTGNPLFIGSWNAVKNFSSSVDTATWAKKVLDVVNLAPKGWIYSNWKNDGKNTIPGWSFKDLLAQGVQLVN</sequence>
<dbReference type="SUPFAM" id="SSF51445">
    <property type="entry name" value="(Trans)glycosidases"/>
    <property type="match status" value="1"/>
</dbReference>
<keyword evidence="9" id="KW-1185">Reference proteome</keyword>
<evidence type="ECO:0000313" key="9">
    <source>
        <dbReference type="Proteomes" id="UP000481153"/>
    </source>
</evidence>
<evidence type="ECO:0000256" key="6">
    <source>
        <dbReference type="ARBA" id="ARBA00038929"/>
    </source>
</evidence>
<keyword evidence="7" id="KW-1133">Transmembrane helix</keyword>
<evidence type="ECO:0000256" key="7">
    <source>
        <dbReference type="SAM" id="Phobius"/>
    </source>
</evidence>
<evidence type="ECO:0000313" key="8">
    <source>
        <dbReference type="EMBL" id="KAF0738001.1"/>
    </source>
</evidence>
<dbReference type="GO" id="GO:0009986">
    <property type="term" value="C:cell surface"/>
    <property type="evidence" value="ECO:0007669"/>
    <property type="project" value="TreeGrafter"/>
</dbReference>
<name>A0A6G0XCU0_9STRA</name>